<evidence type="ECO:0000256" key="5">
    <source>
        <dbReference type="PROSITE-ProRule" id="PRU00335"/>
    </source>
</evidence>
<dbReference type="SUPFAM" id="SSF48498">
    <property type="entry name" value="Tetracyclin repressor-like, C-terminal domain"/>
    <property type="match status" value="1"/>
</dbReference>
<gene>
    <name evidence="8" type="ORF">ACFOMD_09945</name>
</gene>
<evidence type="ECO:0000256" key="1">
    <source>
        <dbReference type="ARBA" id="ARBA00022491"/>
    </source>
</evidence>
<dbReference type="RefSeq" id="WP_380860670.1">
    <property type="nucleotide sequence ID" value="NZ_JBHRXV010000009.1"/>
</dbReference>
<dbReference type="InterPro" id="IPR009057">
    <property type="entry name" value="Homeodomain-like_sf"/>
</dbReference>
<dbReference type="InterPro" id="IPR050109">
    <property type="entry name" value="HTH-type_TetR-like_transc_reg"/>
</dbReference>
<feature type="DNA-binding region" description="H-T-H motif" evidence="5">
    <location>
        <begin position="53"/>
        <end position="72"/>
    </location>
</feature>
<dbReference type="Gene3D" id="1.10.357.10">
    <property type="entry name" value="Tetracycline Repressor, domain 2"/>
    <property type="match status" value="1"/>
</dbReference>
<dbReference type="PANTHER" id="PTHR30055:SF175">
    <property type="entry name" value="HTH-TYPE TRANSCRIPTIONAL REPRESSOR KSTR2"/>
    <property type="match status" value="1"/>
</dbReference>
<evidence type="ECO:0000256" key="6">
    <source>
        <dbReference type="SAM" id="MobiDB-lite"/>
    </source>
</evidence>
<dbReference type="PANTHER" id="PTHR30055">
    <property type="entry name" value="HTH-TYPE TRANSCRIPTIONAL REGULATOR RUTR"/>
    <property type="match status" value="1"/>
</dbReference>
<feature type="domain" description="HTH tetR-type" evidence="7">
    <location>
        <begin position="30"/>
        <end position="90"/>
    </location>
</feature>
<dbReference type="PROSITE" id="PS01081">
    <property type="entry name" value="HTH_TETR_1"/>
    <property type="match status" value="1"/>
</dbReference>
<name>A0ABV7XB19_9SPHN</name>
<dbReference type="InterPro" id="IPR023772">
    <property type="entry name" value="DNA-bd_HTH_TetR-type_CS"/>
</dbReference>
<keyword evidence="9" id="KW-1185">Reference proteome</keyword>
<dbReference type="SUPFAM" id="SSF46689">
    <property type="entry name" value="Homeodomain-like"/>
    <property type="match status" value="1"/>
</dbReference>
<proteinExistence type="predicted"/>
<dbReference type="Pfam" id="PF17932">
    <property type="entry name" value="TetR_C_24"/>
    <property type="match status" value="1"/>
</dbReference>
<evidence type="ECO:0000256" key="3">
    <source>
        <dbReference type="ARBA" id="ARBA00023125"/>
    </source>
</evidence>
<dbReference type="InterPro" id="IPR041490">
    <property type="entry name" value="KstR2_TetR_C"/>
</dbReference>
<dbReference type="InterPro" id="IPR036271">
    <property type="entry name" value="Tet_transcr_reg_TetR-rel_C_sf"/>
</dbReference>
<dbReference type="InterPro" id="IPR001647">
    <property type="entry name" value="HTH_TetR"/>
</dbReference>
<evidence type="ECO:0000313" key="8">
    <source>
        <dbReference type="EMBL" id="MFC3712893.1"/>
    </source>
</evidence>
<comment type="caution">
    <text evidence="8">The sequence shown here is derived from an EMBL/GenBank/DDBJ whole genome shotgun (WGS) entry which is preliminary data.</text>
</comment>
<keyword evidence="3 5" id="KW-0238">DNA-binding</keyword>
<evidence type="ECO:0000259" key="7">
    <source>
        <dbReference type="PROSITE" id="PS50977"/>
    </source>
</evidence>
<keyword evidence="4" id="KW-0804">Transcription</keyword>
<keyword evidence="2" id="KW-0805">Transcription regulation</keyword>
<keyword evidence="1" id="KW-0678">Repressor</keyword>
<accession>A0ABV7XB19</accession>
<evidence type="ECO:0000256" key="2">
    <source>
        <dbReference type="ARBA" id="ARBA00023015"/>
    </source>
</evidence>
<dbReference type="Pfam" id="PF00440">
    <property type="entry name" value="TetR_N"/>
    <property type="match status" value="1"/>
</dbReference>
<evidence type="ECO:0000256" key="4">
    <source>
        <dbReference type="ARBA" id="ARBA00023163"/>
    </source>
</evidence>
<feature type="region of interest" description="Disordered" evidence="6">
    <location>
        <begin position="1"/>
        <end position="23"/>
    </location>
</feature>
<protein>
    <submittedName>
        <fullName evidence="8">TetR/AcrR family transcriptional regulator</fullName>
    </submittedName>
</protein>
<sequence length="217" mass="24532">MSAAPARPAEPANDEAPARASRKLKPEVAAYKRGRILEEASALFHTNGYGGTTLDQVAERLHVTKPFLYSYFRNKGDILAAICEIGIRESLAAVEDAEGQAATAVEQLRLTLTRVAEIIIERHEYIVVYQREMMYLDRVRAQQILRLRHEFDSRIAKLVERAQREGAITLNDAPAMSVWMGGLLSWLPNFYRPTSRRPKEQMIDQVVHACMRLVGLN</sequence>
<dbReference type="PROSITE" id="PS50977">
    <property type="entry name" value="HTH_TETR_2"/>
    <property type="match status" value="1"/>
</dbReference>
<dbReference type="Proteomes" id="UP001595615">
    <property type="component" value="Unassembled WGS sequence"/>
</dbReference>
<evidence type="ECO:0000313" key="9">
    <source>
        <dbReference type="Proteomes" id="UP001595615"/>
    </source>
</evidence>
<reference evidence="9" key="1">
    <citation type="journal article" date="2019" name="Int. J. Syst. Evol. Microbiol.">
        <title>The Global Catalogue of Microorganisms (GCM) 10K type strain sequencing project: providing services to taxonomists for standard genome sequencing and annotation.</title>
        <authorList>
            <consortium name="The Broad Institute Genomics Platform"/>
            <consortium name="The Broad Institute Genome Sequencing Center for Infectious Disease"/>
            <person name="Wu L."/>
            <person name="Ma J."/>
        </authorList>
    </citation>
    <scope>NUCLEOTIDE SEQUENCE [LARGE SCALE GENOMIC DNA]</scope>
    <source>
        <strain evidence="9">KCTC 42644</strain>
    </source>
</reference>
<dbReference type="EMBL" id="JBHRXV010000009">
    <property type="protein sequence ID" value="MFC3712893.1"/>
    <property type="molecule type" value="Genomic_DNA"/>
</dbReference>
<organism evidence="8 9">
    <name type="scientific">Sphingoaurantiacus capsulatus</name>
    <dbReference type="NCBI Taxonomy" id="1771310"/>
    <lineage>
        <taxon>Bacteria</taxon>
        <taxon>Pseudomonadati</taxon>
        <taxon>Pseudomonadota</taxon>
        <taxon>Alphaproteobacteria</taxon>
        <taxon>Sphingomonadales</taxon>
        <taxon>Sphingosinicellaceae</taxon>
        <taxon>Sphingoaurantiacus</taxon>
    </lineage>
</organism>
<dbReference type="PRINTS" id="PR00455">
    <property type="entry name" value="HTHTETR"/>
</dbReference>